<feature type="compositionally biased region" description="Low complexity" evidence="1">
    <location>
        <begin position="23"/>
        <end position="34"/>
    </location>
</feature>
<feature type="region of interest" description="Disordered" evidence="1">
    <location>
        <begin position="1"/>
        <end position="89"/>
    </location>
</feature>
<feature type="compositionally biased region" description="Acidic residues" evidence="1">
    <location>
        <begin position="278"/>
        <end position="292"/>
    </location>
</feature>
<feature type="compositionally biased region" description="Basic and acidic residues" evidence="1">
    <location>
        <begin position="251"/>
        <end position="269"/>
    </location>
</feature>
<feature type="region of interest" description="Disordered" evidence="1">
    <location>
        <begin position="235"/>
        <end position="292"/>
    </location>
</feature>
<evidence type="ECO:0000256" key="1">
    <source>
        <dbReference type="SAM" id="MobiDB-lite"/>
    </source>
</evidence>
<keyword evidence="3" id="KW-1185">Reference proteome</keyword>
<sequence length="331" mass="36666">MSASTEAVFDMESERDDLDADELTSPPISLPTTPKAEPVRAPIRRTRPANMAGLPSSLSALRPESLPAPTSIRPFLPHESSQTEDRPRSEIVRESLLLADSKARVIEEYHELLDMAQETSDPREAEILKLVAASTPSHRSAWKKDSKAWQVFVSRHEQKIKSAHNAIAEEEEDSTAESNTSRGGYYDESEDDASGLEDDYNLTSNEPIAHSLPIAIAPLSEHKLKFGVPSYQPKTSLSDRPGVLVPPLRKTQSEALKRASYAERDRARSIDPGTLDFTAEEEEKDDPEEEDVVENVEVGGRGRQHALKILEARSEFADILMVASGMWRSLA</sequence>
<evidence type="ECO:0000313" key="2">
    <source>
        <dbReference type="EMBL" id="THH31306.1"/>
    </source>
</evidence>
<protein>
    <submittedName>
        <fullName evidence="2">Uncharacterized protein</fullName>
    </submittedName>
</protein>
<gene>
    <name evidence="2" type="ORF">EUX98_g2884</name>
</gene>
<reference evidence="2 3" key="1">
    <citation type="submission" date="2019-02" db="EMBL/GenBank/DDBJ databases">
        <title>Genome sequencing of the rare red list fungi Antrodiella citrinella (Flaviporus citrinellus).</title>
        <authorList>
            <person name="Buettner E."/>
            <person name="Kellner H."/>
        </authorList>
    </citation>
    <scope>NUCLEOTIDE SEQUENCE [LARGE SCALE GENOMIC DNA]</scope>
    <source>
        <strain evidence="2 3">DSM 108506</strain>
    </source>
</reference>
<comment type="caution">
    <text evidence="2">The sequence shown here is derived from an EMBL/GenBank/DDBJ whole genome shotgun (WGS) entry which is preliminary data.</text>
</comment>
<dbReference type="EMBL" id="SGPM01000051">
    <property type="protein sequence ID" value="THH31306.1"/>
    <property type="molecule type" value="Genomic_DNA"/>
</dbReference>
<proteinExistence type="predicted"/>
<feature type="compositionally biased region" description="Acidic residues" evidence="1">
    <location>
        <begin position="9"/>
        <end position="22"/>
    </location>
</feature>
<name>A0A4S4MXW0_9APHY</name>
<dbReference type="OrthoDB" id="2563191at2759"/>
<feature type="compositionally biased region" description="Acidic residues" evidence="1">
    <location>
        <begin position="187"/>
        <end position="200"/>
    </location>
</feature>
<evidence type="ECO:0000313" key="3">
    <source>
        <dbReference type="Proteomes" id="UP000308730"/>
    </source>
</evidence>
<organism evidence="2 3">
    <name type="scientific">Antrodiella citrinella</name>
    <dbReference type="NCBI Taxonomy" id="2447956"/>
    <lineage>
        <taxon>Eukaryota</taxon>
        <taxon>Fungi</taxon>
        <taxon>Dikarya</taxon>
        <taxon>Basidiomycota</taxon>
        <taxon>Agaricomycotina</taxon>
        <taxon>Agaricomycetes</taxon>
        <taxon>Polyporales</taxon>
        <taxon>Steccherinaceae</taxon>
        <taxon>Antrodiella</taxon>
    </lineage>
</organism>
<dbReference type="Proteomes" id="UP000308730">
    <property type="component" value="Unassembled WGS sequence"/>
</dbReference>
<feature type="region of interest" description="Disordered" evidence="1">
    <location>
        <begin position="163"/>
        <end position="204"/>
    </location>
</feature>
<accession>A0A4S4MXW0</accession>
<dbReference type="AlphaFoldDB" id="A0A4S4MXW0"/>